<keyword evidence="2" id="KW-1185">Reference proteome</keyword>
<comment type="caution">
    <text evidence="1">The sequence shown here is derived from an EMBL/GenBank/DDBJ whole genome shotgun (WGS) entry which is preliminary data.</text>
</comment>
<reference evidence="2" key="1">
    <citation type="journal article" date="2019" name="Int. J. Syst. Evol. Microbiol.">
        <title>The Global Catalogue of Microorganisms (GCM) 10K type strain sequencing project: providing services to taxonomists for standard genome sequencing and annotation.</title>
        <authorList>
            <consortium name="The Broad Institute Genomics Platform"/>
            <consortium name="The Broad Institute Genome Sequencing Center for Infectious Disease"/>
            <person name="Wu L."/>
            <person name="Ma J."/>
        </authorList>
    </citation>
    <scope>NUCLEOTIDE SEQUENCE [LARGE SCALE GENOMIC DNA]</scope>
    <source>
        <strain evidence="2">JCM 4087</strain>
    </source>
</reference>
<accession>A0ABP6JCF2</accession>
<dbReference type="EMBL" id="BAAAXZ010000085">
    <property type="protein sequence ID" value="GAA2926258.1"/>
    <property type="molecule type" value="Genomic_DNA"/>
</dbReference>
<sequence>MKRRDELALRLGYWCQCTITFFDSTRGSRLVTAFDARSASEAVVSIIVAMEMTTPYQHESEAAAVRAWADRTQAVSSLIGGQTCTYTVDHGDLHLTWTIRPALFLPLADRKTIELPTCAKRFTTYPFKPALPPLPGE</sequence>
<name>A0ABP6JCF2_STRTU</name>
<gene>
    <name evidence="1" type="ORF">GCM10020221_22770</name>
</gene>
<dbReference type="Proteomes" id="UP001501102">
    <property type="component" value="Unassembled WGS sequence"/>
</dbReference>
<evidence type="ECO:0000313" key="2">
    <source>
        <dbReference type="Proteomes" id="UP001501102"/>
    </source>
</evidence>
<organism evidence="1 2">
    <name type="scientific">Streptomyces thioluteus</name>
    <dbReference type="NCBI Taxonomy" id="66431"/>
    <lineage>
        <taxon>Bacteria</taxon>
        <taxon>Bacillati</taxon>
        <taxon>Actinomycetota</taxon>
        <taxon>Actinomycetes</taxon>
        <taxon>Kitasatosporales</taxon>
        <taxon>Streptomycetaceae</taxon>
        <taxon>Streptomyces</taxon>
    </lineage>
</organism>
<protein>
    <submittedName>
        <fullName evidence="1">Uncharacterized protein</fullName>
    </submittedName>
</protein>
<evidence type="ECO:0000313" key="1">
    <source>
        <dbReference type="EMBL" id="GAA2926258.1"/>
    </source>
</evidence>
<proteinExistence type="predicted"/>
<dbReference type="RefSeq" id="WP_344962806.1">
    <property type="nucleotide sequence ID" value="NZ_BAAAXZ010000085.1"/>
</dbReference>